<evidence type="ECO:0000313" key="2">
    <source>
        <dbReference type="EMBL" id="BAH93363.1"/>
    </source>
</evidence>
<reference evidence="2" key="3">
    <citation type="journal article" date="2006" name="Nucleic Acids Res.">
        <title>The Rice Annotation Project Database (RAP-DB): hub for Oryza sativa ssp. japonica genome information.</title>
        <authorList>
            <person name="Ohyanagi H."/>
            <person name="Tanaka T."/>
            <person name="Sakai H."/>
            <person name="Shigemoto Y."/>
            <person name="Yamaguchi K."/>
            <person name="Habara T."/>
            <person name="Fujii Y."/>
            <person name="Antonio B.A."/>
            <person name="Nagamura Y."/>
            <person name="Imanishi T."/>
            <person name="Ikeo K."/>
            <person name="Itoh T."/>
            <person name="Gojobori T."/>
            <person name="Sasaki T."/>
        </authorList>
    </citation>
    <scope>NUCLEOTIDE SEQUENCE</scope>
</reference>
<organism evidence="1 3">
    <name type="scientific">Oryza sativa subsp. japonica</name>
    <name type="common">Rice</name>
    <dbReference type="NCBI Taxonomy" id="39947"/>
    <lineage>
        <taxon>Eukaryota</taxon>
        <taxon>Viridiplantae</taxon>
        <taxon>Streptophyta</taxon>
        <taxon>Embryophyta</taxon>
        <taxon>Tracheophyta</taxon>
        <taxon>Spermatophyta</taxon>
        <taxon>Magnoliopsida</taxon>
        <taxon>Liliopsida</taxon>
        <taxon>Poales</taxon>
        <taxon>Poaceae</taxon>
        <taxon>BOP clade</taxon>
        <taxon>Oryzoideae</taxon>
        <taxon>Oryzeae</taxon>
        <taxon>Oryzinae</taxon>
        <taxon>Oryza</taxon>
        <taxon>Oryza sativa</taxon>
    </lineage>
</organism>
<accession>Q5SNA5</accession>
<protein>
    <submittedName>
        <fullName evidence="2">Os06g0179400 protein</fullName>
    </submittedName>
</protein>
<name>Q5SNA5_ORYSJ</name>
<dbReference type="Proteomes" id="UP000000763">
    <property type="component" value="Chromosome 6"/>
</dbReference>
<reference evidence="2" key="4">
    <citation type="journal article" date="2007" name="Genome Res.">
        <title>Curated Genome Annotation of Oryza sativa ssp. japonica and Comparative Genome Analysis with Arabidopsis thaliana.</title>
        <authorList>
            <consortium name="The Rice Annotation Project (RAP)"/>
            <person name="Itoh T."/>
            <person name="Tanaka T."/>
            <person name="Barrero R.A."/>
            <person name="Yamasaki C."/>
            <person name="Fujii Y."/>
            <person name="Hilton P.B."/>
            <person name="Antonio B.A."/>
            <person name="Aono H."/>
            <person name="Apweiler R."/>
            <person name="Bruskiewich R."/>
            <person name="Bureau T."/>
            <person name="Burr F."/>
            <person name="Costa de Oliveira A."/>
            <person name="Fuks G."/>
            <person name="Habara T."/>
            <person name="Haberer G."/>
            <person name="Han B."/>
            <person name="Harada E."/>
            <person name="Hiraki A.T."/>
            <person name="Hirochika H."/>
            <person name="Hoen D."/>
            <person name="Hokari H."/>
            <person name="Hosokawa S."/>
            <person name="Hsing Y."/>
            <person name="Ikawa H."/>
            <person name="Ikeo K."/>
            <person name="Imanishi T."/>
            <person name="Ito Y."/>
            <person name="Jaiswal P."/>
            <person name="Kanno M."/>
            <person name="Kawahara Y."/>
            <person name="Kawamura T."/>
            <person name="Kawashima H."/>
            <person name="Khurana J.P."/>
            <person name="Kikuchi S."/>
            <person name="Komatsu S."/>
            <person name="Koyanagi K.O."/>
            <person name="Kubooka H."/>
            <person name="Lieberherr D."/>
            <person name="Lin Y.C."/>
            <person name="Lonsdale D."/>
            <person name="Matsumoto T."/>
            <person name="Matsuya A."/>
            <person name="McCombie W.R."/>
            <person name="Messing J."/>
            <person name="Miyao A."/>
            <person name="Mulder N."/>
            <person name="Nagamura Y."/>
            <person name="Nam J."/>
            <person name="Namiki N."/>
            <person name="Numa H."/>
            <person name="Nurimoto S."/>
            <person name="O'donovan C."/>
            <person name="Ohyanagi H."/>
            <person name="Okido T."/>
            <person name="Oota S."/>
            <person name="Osato N."/>
            <person name="Palmer L.E."/>
            <person name="Quetier F."/>
            <person name="Raghuvanshi S."/>
            <person name="Saichi N."/>
            <person name="Sakai H."/>
            <person name="Sakai Y."/>
            <person name="Sakata K."/>
            <person name="Sakurai T."/>
            <person name="Sato F."/>
            <person name="Sato Y."/>
            <person name="Schoof H."/>
            <person name="Seki M."/>
            <person name="Shibata M."/>
            <person name="Shimizu Y."/>
            <person name="Shinozaki K."/>
            <person name="Shinso Y."/>
            <person name="Singh N.K."/>
            <person name="Smith-White B."/>
            <person name="Takeda J."/>
            <person name="Tanino M."/>
            <person name="Tatusova T."/>
            <person name="Thongjuea S."/>
            <person name="Todokoro F."/>
            <person name="Tsugane M."/>
            <person name="Tyagi A.K."/>
            <person name="Vanavichit A."/>
            <person name="Wang A."/>
            <person name="Wing R.A."/>
            <person name="Yamaguchi K."/>
            <person name="Yamamoto M."/>
            <person name="Yamamoto N."/>
            <person name="Yu Y."/>
            <person name="Zhang H."/>
            <person name="Zhao Q."/>
            <person name="Higo K."/>
            <person name="Burr B."/>
            <person name="Gojobori T."/>
            <person name="Sasaki T."/>
        </authorList>
    </citation>
    <scope>NUCLEOTIDE SEQUENCE</scope>
</reference>
<dbReference type="EMBL" id="AP003019">
    <property type="protein sequence ID" value="BAD72301.1"/>
    <property type="molecule type" value="Genomic_DNA"/>
</dbReference>
<proteinExistence type="predicted"/>
<gene>
    <name evidence="2" type="ordered locus">Os06g0179400</name>
    <name evidence="1" type="ORF">OSJNBa0035I03.18</name>
</gene>
<dbReference type="EMBL" id="AP008212">
    <property type="protein sequence ID" value="BAH93363.1"/>
    <property type="molecule type" value="Genomic_DNA"/>
</dbReference>
<reference evidence="2" key="8">
    <citation type="submission" date="2012-08" db="EMBL/GenBank/DDBJ databases">
        <title>The Second Rice Annotation Project Meeting (RAP2).</title>
        <authorList>
            <consortium name="The Rice Annotation Project (RAP)"/>
        </authorList>
    </citation>
    <scope>NUCLEOTIDE SEQUENCE</scope>
</reference>
<reference evidence="2" key="5">
    <citation type="journal article" date="2008" name="Nucleic Acids Res.">
        <title>The Rice Annotation Project Database (RAP-DB): 2008 update.</title>
        <authorList>
            <consortium name="The Rice Annotation Project (RAP)"/>
            <person name="Tanaka T."/>
            <person name="Antonio B.A."/>
            <person name="Kikuchi S."/>
            <person name="Matsumoto T."/>
            <person name="Nagamura Y."/>
            <person name="Numa H."/>
            <person name="Sakai H."/>
            <person name="Wu J."/>
            <person name="Itoh T."/>
            <person name="Sasaki T."/>
            <person name="Aono R."/>
            <person name="Fujii Y."/>
            <person name="Habara T."/>
            <person name="Harada E."/>
            <person name="Kanno M."/>
            <person name="Kawahara Y."/>
            <person name="Kawashima H."/>
            <person name="Kubooka H."/>
            <person name="Matsuya A."/>
            <person name="Nakaoka H."/>
            <person name="Saichi N."/>
            <person name="Sanbonmatsu R."/>
            <person name="Sato Y."/>
            <person name="Shinso Y."/>
            <person name="Suzuki M."/>
            <person name="Takeda J."/>
            <person name="Tanino M."/>
            <person name="Todokoro F."/>
            <person name="Yamaguchi K."/>
            <person name="Yamamoto N."/>
            <person name="Yamasaki C."/>
            <person name="Imanishi T."/>
            <person name="Okido T."/>
            <person name="Tada M."/>
            <person name="Ikeo K."/>
            <person name="Tateno Y."/>
            <person name="Gojobori T."/>
            <person name="Lin Y.C."/>
            <person name="Wei F.J."/>
            <person name="Hsing Y.I."/>
            <person name="Zhao Q."/>
            <person name="Han B."/>
            <person name="Kramer M.R."/>
            <person name="McCombie R.W."/>
            <person name="Lonsdale D."/>
            <person name="O'Donovan C.C."/>
            <person name="Whitfield E.J."/>
            <person name="Apweiler R."/>
            <person name="Koyanagi K.O."/>
            <person name="Khurana J.P."/>
            <person name="Raghuvanshi S."/>
            <person name="Singh N.K."/>
            <person name="Tyagi A.K."/>
            <person name="Haberer G."/>
            <person name="Fujisawa M."/>
            <person name="Hosokawa S."/>
            <person name="Ito Y."/>
            <person name="Ikawa H."/>
            <person name="Shibata M."/>
            <person name="Yamamoto M."/>
            <person name="Bruskiewich R.M."/>
            <person name="Hoen D.R."/>
            <person name="Bureau TE."/>
            <person name="Namiki N."/>
            <person name="Ohyanagi H."/>
            <person name="Sakai Y."/>
            <person name="Nobushima S."/>
            <person name="Sakata K."/>
            <person name="Barrero R.A."/>
            <person name="Sato Y."/>
            <person name="Souvorov A."/>
            <person name="Smith-White B."/>
            <person name="Tatusova T."/>
            <person name="An S."/>
            <person name="An G."/>
            <person name="OOta S."/>
            <person name="Fuks G."/>
            <person name="Messing J."/>
            <person name="Christie K.R."/>
            <person name="Lieberherr D."/>
            <person name="Kim H."/>
            <person name="Zuccolo A."/>
            <person name="Wing R.A."/>
            <person name="Nobuta K."/>
            <person name="Green P.J."/>
            <person name="Lu C."/>
            <person name="Meyers BC."/>
            <person name="Chaparro C."/>
            <person name="Piegu B."/>
            <person name="Panaud O."/>
            <person name="Echeverria M."/>
        </authorList>
    </citation>
    <scope>NUCLEOTIDE SEQUENCE</scope>
</reference>
<reference evidence="1" key="1">
    <citation type="submission" date="2000-12" db="EMBL/GenBank/DDBJ databases">
        <title>Oryza sativa nipponbare(GA3) genomic DNA, chromosome 6, BAC clone:OSJNBa0035I03.</title>
        <authorList>
            <person name="Sasaki T."/>
            <person name="Matsumoto T."/>
            <person name="Yamamoto K."/>
        </authorList>
    </citation>
    <scope>NUCLEOTIDE SEQUENCE</scope>
</reference>
<reference evidence="3" key="6">
    <citation type="journal article" date="2008" name="Nucleic Acids Res.">
        <title>The rice annotation project database (RAP-DB): 2008 update.</title>
        <authorList>
            <consortium name="The rice annotation project (RAP)"/>
        </authorList>
    </citation>
    <scope>GENOME REANNOTATION</scope>
    <source>
        <strain evidence="3">cv. Nipponbare</strain>
    </source>
</reference>
<reference evidence="2" key="7">
    <citation type="submission" date="2012-08" db="EMBL/GenBank/DDBJ databases">
        <title>Oryza sativa nipponbare(GA3) genomic DNA, chromosome 6.</title>
        <authorList>
            <consortium name="IRGSP(International Rice Genome Sequencing Project)"/>
        </authorList>
    </citation>
    <scope>NUCLEOTIDE SEQUENCE</scope>
</reference>
<dbReference type="KEGG" id="dosa:Os06g0179400"/>
<reference evidence="2 3" key="2">
    <citation type="journal article" date="2005" name="Nature">
        <title>The map-based sequence of the rice genome.</title>
        <authorList>
            <consortium name="International rice genome sequencing project (IRGSP)"/>
            <person name="Matsumoto T."/>
            <person name="Wu J."/>
            <person name="Kanamori H."/>
            <person name="Katayose Y."/>
            <person name="Fujisawa M."/>
            <person name="Namiki N."/>
            <person name="Mizuno H."/>
            <person name="Yamamoto K."/>
            <person name="Antonio B.A."/>
            <person name="Baba T."/>
            <person name="Sakata K."/>
            <person name="Nagamura Y."/>
            <person name="Aoki H."/>
            <person name="Arikawa K."/>
            <person name="Arita K."/>
            <person name="Bito T."/>
            <person name="Chiden Y."/>
            <person name="Fujitsuka N."/>
            <person name="Fukunaka R."/>
            <person name="Hamada M."/>
            <person name="Harada C."/>
            <person name="Hayashi A."/>
            <person name="Hijishita S."/>
            <person name="Honda M."/>
            <person name="Hosokawa S."/>
            <person name="Ichikawa Y."/>
            <person name="Idonuma A."/>
            <person name="Iijima M."/>
            <person name="Ikeda M."/>
            <person name="Ikeno M."/>
            <person name="Ito K."/>
            <person name="Ito S."/>
            <person name="Ito T."/>
            <person name="Ito Y."/>
            <person name="Ito Y."/>
            <person name="Iwabuchi A."/>
            <person name="Kamiya K."/>
            <person name="Karasawa W."/>
            <person name="Kurita K."/>
            <person name="Katagiri S."/>
            <person name="Kikuta A."/>
            <person name="Kobayashi H."/>
            <person name="Kobayashi N."/>
            <person name="Machita K."/>
            <person name="Maehara T."/>
            <person name="Masukawa M."/>
            <person name="Mizubayashi T."/>
            <person name="Mukai Y."/>
            <person name="Nagasaki H."/>
            <person name="Nagata Y."/>
            <person name="Naito S."/>
            <person name="Nakashima M."/>
            <person name="Nakama Y."/>
            <person name="Nakamichi Y."/>
            <person name="Nakamura M."/>
            <person name="Meguro A."/>
            <person name="Negishi M."/>
            <person name="Ohta I."/>
            <person name="Ohta T."/>
            <person name="Okamoto M."/>
            <person name="Ono N."/>
            <person name="Saji S."/>
            <person name="Sakaguchi M."/>
            <person name="Sakai K."/>
            <person name="Shibata M."/>
            <person name="Shimokawa T."/>
            <person name="Song J."/>
            <person name="Takazaki Y."/>
            <person name="Terasawa K."/>
            <person name="Tsugane M."/>
            <person name="Tsuji K."/>
            <person name="Ueda S."/>
            <person name="Waki K."/>
            <person name="Yamagata H."/>
            <person name="Yamamoto M."/>
            <person name="Yamamoto S."/>
            <person name="Yamane H."/>
            <person name="Yoshiki S."/>
            <person name="Yoshihara R."/>
            <person name="Yukawa K."/>
            <person name="Zhong H."/>
            <person name="Yano M."/>
            <person name="Yuan Q."/>
            <person name="Ouyang S."/>
            <person name="Liu J."/>
            <person name="Jones K.M."/>
            <person name="Gansberger K."/>
            <person name="Moffat K."/>
            <person name="Hill J."/>
            <person name="Bera J."/>
            <person name="Fadrosh D."/>
            <person name="Jin S."/>
            <person name="Johri S."/>
            <person name="Kim M."/>
            <person name="Overton L."/>
            <person name="Reardon M."/>
            <person name="Tsitrin T."/>
            <person name="Vuong H."/>
            <person name="Weaver B."/>
            <person name="Ciecko A."/>
            <person name="Tallon L."/>
            <person name="Jackson J."/>
            <person name="Pai G."/>
            <person name="Aken S.V."/>
            <person name="Utterback T."/>
            <person name="Reidmuller S."/>
            <person name="Feldblyum T."/>
            <person name="Hsiao J."/>
            <person name="Zismann V."/>
            <person name="Iobst S."/>
            <person name="de Vazeille A.R."/>
            <person name="Buell C.R."/>
            <person name="Ying K."/>
            <person name="Li Y."/>
            <person name="Lu T."/>
            <person name="Huang Y."/>
            <person name="Zhao Q."/>
            <person name="Feng Q."/>
            <person name="Zhang L."/>
            <person name="Zhu J."/>
            <person name="Weng Q."/>
            <person name="Mu J."/>
            <person name="Lu Y."/>
            <person name="Fan D."/>
            <person name="Liu Y."/>
            <person name="Guan J."/>
            <person name="Zhang Y."/>
            <person name="Yu S."/>
            <person name="Liu X."/>
            <person name="Zhang Y."/>
            <person name="Hong G."/>
            <person name="Han B."/>
            <person name="Choisne N."/>
            <person name="Demange N."/>
            <person name="Orjeda G."/>
            <person name="Samain S."/>
            <person name="Cattolico L."/>
            <person name="Pelletier E."/>
            <person name="Couloux A."/>
            <person name="Segurens B."/>
            <person name="Wincker P."/>
            <person name="D'Hont A."/>
            <person name="Scarpelli C."/>
            <person name="Weissenbach J."/>
            <person name="Salanoubat M."/>
            <person name="Quetier F."/>
            <person name="Yu Y."/>
            <person name="Kim H.R."/>
            <person name="Rambo T."/>
            <person name="Currie J."/>
            <person name="Collura K."/>
            <person name="Luo M."/>
            <person name="Yang T."/>
            <person name="Ammiraju J.S.S."/>
            <person name="Engler F."/>
            <person name="Soderlund C."/>
            <person name="Wing R.A."/>
            <person name="Palmer L.E."/>
            <person name="de la Bastide M."/>
            <person name="Spiegel L."/>
            <person name="Nascimento L."/>
            <person name="Zutavern T."/>
            <person name="O'Shaughnessy A."/>
            <person name="Dike S."/>
            <person name="Dedhia N."/>
            <person name="Preston R."/>
            <person name="Balija V."/>
            <person name="McCombie W.R."/>
            <person name="Chow T."/>
            <person name="Chen H."/>
            <person name="Chung M."/>
            <person name="Chen C."/>
            <person name="Shaw J."/>
            <person name="Wu H."/>
            <person name="Hsiao K."/>
            <person name="Chao Y."/>
            <person name="Chu M."/>
            <person name="Cheng C."/>
            <person name="Hour A."/>
            <person name="Lee P."/>
            <person name="Lin S."/>
            <person name="Lin Y."/>
            <person name="Liou J."/>
            <person name="Liu S."/>
            <person name="Hsing Y."/>
            <person name="Raghuvanshi S."/>
            <person name="Mohanty A."/>
            <person name="Bharti A.K."/>
            <person name="Gaur A."/>
            <person name="Gupta V."/>
            <person name="Kumar D."/>
            <person name="Ravi V."/>
            <person name="Vij S."/>
            <person name="Kapur A."/>
            <person name="Khurana P."/>
            <person name="Khurana P."/>
            <person name="Khurana J.P."/>
            <person name="Tyagi A.K."/>
            <person name="Gaikwad K."/>
            <person name="Singh A."/>
            <person name="Dalal V."/>
            <person name="Srivastava S."/>
            <person name="Dixit A."/>
            <person name="Pal A.K."/>
            <person name="Ghazi I.A."/>
            <person name="Yadav M."/>
            <person name="Pandit A."/>
            <person name="Bhargava A."/>
            <person name="Sureshbabu K."/>
            <person name="Batra K."/>
            <person name="Sharma T.R."/>
            <person name="Mohapatra T."/>
            <person name="Singh N.K."/>
            <person name="Messing J."/>
            <person name="Nelson A.B."/>
            <person name="Fuks G."/>
            <person name="Kavchok S."/>
            <person name="Keizer G."/>
            <person name="Linton E."/>
            <person name="Llaca V."/>
            <person name="Song R."/>
            <person name="Tanyolac B."/>
            <person name="Young S."/>
            <person name="Ho-Il K."/>
            <person name="Hahn J.H."/>
            <person name="Sangsakoo G."/>
            <person name="Vanavichit A."/>
            <person name="de Mattos Luiz.A.T."/>
            <person name="Zimmer P.D."/>
            <person name="Malone G."/>
            <person name="Dellagostin O."/>
            <person name="de Oliveira A.C."/>
            <person name="Bevan M."/>
            <person name="Bancroft I."/>
            <person name="Minx P."/>
            <person name="Cordum H."/>
            <person name="Wilson R."/>
            <person name="Cheng Z."/>
            <person name="Jin W."/>
            <person name="Jiang J."/>
            <person name="Leong S.A."/>
            <person name="Iwama H."/>
            <person name="Gojobori T."/>
            <person name="Itoh T."/>
            <person name="Niimura Y."/>
            <person name="Fujii Y."/>
            <person name="Habara T."/>
            <person name="Sakai H."/>
            <person name="Sato Y."/>
            <person name="Wilson G."/>
            <person name="Kumar K."/>
            <person name="McCouch S."/>
            <person name="Juretic N."/>
            <person name="Hoen D."/>
            <person name="Wright S."/>
            <person name="Bruskiewich R."/>
            <person name="Bureau T."/>
            <person name="Miyao A."/>
            <person name="Hirochika H."/>
            <person name="Nishikawa T."/>
            <person name="Kadowaki K."/>
            <person name="Sugiura M."/>
            <person name="Burr B."/>
            <person name="Sasaki T."/>
        </authorList>
    </citation>
    <scope>NUCLEOTIDE SEQUENCE [LARGE SCALE GENOMIC DNA]</scope>
    <source>
        <strain evidence="3">cv. Nipponbare</strain>
    </source>
</reference>
<dbReference type="AlphaFoldDB" id="Q5SNA5"/>
<evidence type="ECO:0000313" key="1">
    <source>
        <dbReference type="EMBL" id="BAD72301.1"/>
    </source>
</evidence>
<sequence>MISSISGGRLIAWWWSCPAAVDDDDGSPPPPDMKKDSTGCFIAEKPGTTVSIFHGALTANEIGFATYCIGPLLRLDTMPHTAASSCFTYSHPADCCFSSPPPPPPSTGCSSMS</sequence>
<evidence type="ECO:0000313" key="3">
    <source>
        <dbReference type="Proteomes" id="UP000000763"/>
    </source>
</evidence>